<dbReference type="Proteomes" id="UP000219559">
    <property type="component" value="Unassembled WGS sequence"/>
</dbReference>
<organism evidence="2 3">
    <name type="scientific">Sediminicola luteus</name>
    <dbReference type="NCBI Taxonomy" id="319238"/>
    <lineage>
        <taxon>Bacteria</taxon>
        <taxon>Pseudomonadati</taxon>
        <taxon>Bacteroidota</taxon>
        <taxon>Flavobacteriia</taxon>
        <taxon>Flavobacteriales</taxon>
        <taxon>Flavobacteriaceae</taxon>
        <taxon>Sediminicola</taxon>
    </lineage>
</organism>
<gene>
    <name evidence="2" type="ORF">B7P33_15600</name>
</gene>
<dbReference type="AlphaFoldDB" id="A0A2A4G417"/>
<feature type="transmembrane region" description="Helical" evidence="1">
    <location>
        <begin position="97"/>
        <end position="117"/>
    </location>
</feature>
<accession>A0A2A4G417</accession>
<reference evidence="2 3" key="1">
    <citation type="submission" date="2017-04" db="EMBL/GenBank/DDBJ databases">
        <title>A new member of the family Flavobacteriaceae isolated from ascidians.</title>
        <authorList>
            <person name="Chen L."/>
        </authorList>
    </citation>
    <scope>NUCLEOTIDE SEQUENCE [LARGE SCALE GENOMIC DNA]</scope>
    <source>
        <strain evidence="2 3">HQA918</strain>
    </source>
</reference>
<feature type="transmembrane region" description="Helical" evidence="1">
    <location>
        <begin position="194"/>
        <end position="216"/>
    </location>
</feature>
<evidence type="ECO:0000256" key="1">
    <source>
        <dbReference type="SAM" id="Phobius"/>
    </source>
</evidence>
<keyword evidence="1" id="KW-1133">Transmembrane helix</keyword>
<dbReference type="OrthoDB" id="1438590at2"/>
<feature type="transmembrane region" description="Helical" evidence="1">
    <location>
        <begin position="162"/>
        <end position="182"/>
    </location>
</feature>
<comment type="caution">
    <text evidence="2">The sequence shown here is derived from an EMBL/GenBank/DDBJ whole genome shotgun (WGS) entry which is preliminary data.</text>
</comment>
<dbReference type="Pfam" id="PF14093">
    <property type="entry name" value="DUF4271"/>
    <property type="match status" value="1"/>
</dbReference>
<feature type="transmembrane region" description="Helical" evidence="1">
    <location>
        <begin position="13"/>
        <end position="32"/>
    </location>
</feature>
<protein>
    <submittedName>
        <fullName evidence="2">DUF4271 domain-containing protein</fullName>
    </submittedName>
</protein>
<evidence type="ECO:0000313" key="2">
    <source>
        <dbReference type="EMBL" id="PCE62718.1"/>
    </source>
</evidence>
<evidence type="ECO:0000313" key="3">
    <source>
        <dbReference type="Proteomes" id="UP000219559"/>
    </source>
</evidence>
<feature type="transmembrane region" description="Helical" evidence="1">
    <location>
        <begin position="58"/>
        <end position="77"/>
    </location>
</feature>
<keyword evidence="1" id="KW-0472">Membrane</keyword>
<keyword evidence="1" id="KW-0812">Transmembrane</keyword>
<dbReference type="EMBL" id="NBWU01000007">
    <property type="protein sequence ID" value="PCE62718.1"/>
    <property type="molecule type" value="Genomic_DNA"/>
</dbReference>
<dbReference type="InterPro" id="IPR025367">
    <property type="entry name" value="DUF4271"/>
</dbReference>
<name>A0A2A4G417_9FLAO</name>
<keyword evidence="3" id="KW-1185">Reference proteome</keyword>
<sequence length="218" mass="25111">MEPLLRNVNALDWISLALLASLVFLSLAKAFFPIRFQTFLILPFNNKYIFIYNKKDKLANWFHMFIMLFSLCNLPIYAYYTINILELGKYTVSPGGVWWLLLFSILYIGGKFLLQLLNGLVFNINPIVNEAVFKKMAYLNYSGLIMFMANIILTYMAPNAKVLIYISLLLVVAINTIGWVTTIRNHQKFLGANIFYFILYLCTLEIAPVVIVGSYLKD</sequence>
<feature type="transmembrane region" description="Helical" evidence="1">
    <location>
        <begin position="138"/>
        <end position="156"/>
    </location>
</feature>
<dbReference type="RefSeq" id="WP_097440826.1">
    <property type="nucleotide sequence ID" value="NZ_KZ300477.1"/>
</dbReference>
<proteinExistence type="predicted"/>